<proteinExistence type="predicted"/>
<dbReference type="InterPro" id="IPR011042">
    <property type="entry name" value="6-blade_b-propeller_TolB-like"/>
</dbReference>
<dbReference type="PATRIC" id="fig|314722.6.peg.2241"/>
<gene>
    <name evidence="2" type="ORF">WQ53_10405</name>
</gene>
<dbReference type="Proteomes" id="UP000033067">
    <property type="component" value="Chromosome"/>
</dbReference>
<protein>
    <recommendedName>
        <fullName evidence="4">SMP-30/Gluconolaconase/LRE-like region-containing protein</fullName>
    </recommendedName>
</protein>
<feature type="chain" id="PRO_5002415918" description="SMP-30/Gluconolaconase/LRE-like region-containing protein" evidence="1">
    <location>
        <begin position="28"/>
        <end position="302"/>
    </location>
</feature>
<dbReference type="KEGG" id="psuw:WQ53_10405"/>
<keyword evidence="3" id="KW-1185">Reference proteome</keyword>
<sequence>MHPTTCRTASLLLPLLIALAGMVPAHAAQPVPELAWSVGGFATPESVVYDRDRDQFYVSNMATRGEGATPGDGFISRLDGHGNIAELKWVTGLQNPKGLALANGRLYAGDDDALVEIDLDAAAIVARHAPEDGGPGQFNDATADADGNVYVFSRRLDTVYRLSGGTFAPWVKVDTHVTGKFNGLRADGDRLLLGSWQVPGPDGEQLGHLTTIDLADGSVGRIGSMPIGHIDGIEPDGRGGWTVTDWTHGALLHVDADGTPTRLLTLVKGSADHVYLPDRQLLLIPFLLDDVLRAYRWAPAAD</sequence>
<evidence type="ECO:0000313" key="3">
    <source>
        <dbReference type="Proteomes" id="UP000033067"/>
    </source>
</evidence>
<organism evidence="2 3">
    <name type="scientific">Pseudoxanthomonas suwonensis</name>
    <dbReference type="NCBI Taxonomy" id="314722"/>
    <lineage>
        <taxon>Bacteria</taxon>
        <taxon>Pseudomonadati</taxon>
        <taxon>Pseudomonadota</taxon>
        <taxon>Gammaproteobacteria</taxon>
        <taxon>Lysobacterales</taxon>
        <taxon>Lysobacteraceae</taxon>
        <taxon>Pseudoxanthomonas</taxon>
    </lineage>
</organism>
<feature type="signal peptide" evidence="1">
    <location>
        <begin position="1"/>
        <end position="27"/>
    </location>
</feature>
<dbReference type="OrthoDB" id="7675395at2"/>
<dbReference type="EMBL" id="CP011144">
    <property type="protein sequence ID" value="AKC87094.1"/>
    <property type="molecule type" value="Genomic_DNA"/>
</dbReference>
<reference evidence="2 3" key="1">
    <citation type="journal article" date="2015" name="Genome Announc.">
        <title>Complete Genome Sequence of Pseudoxanthomonas suwonensis Strain J1, a Cellulose-Degrading Bacterium Isolated from Leaf- and Wood-Enriched Soil.</title>
        <authorList>
            <person name="Hou L."/>
            <person name="Jiang J."/>
            <person name="Xu Z."/>
            <person name="Zhou Y."/>
            <person name="Leung F.C."/>
        </authorList>
    </citation>
    <scope>NUCLEOTIDE SEQUENCE [LARGE SCALE GENOMIC DNA]</scope>
    <source>
        <strain evidence="2 3">J1</strain>
    </source>
</reference>
<evidence type="ECO:0000313" key="2">
    <source>
        <dbReference type="EMBL" id="AKC87094.1"/>
    </source>
</evidence>
<keyword evidence="1" id="KW-0732">Signal</keyword>
<dbReference type="Gene3D" id="2.120.10.30">
    <property type="entry name" value="TolB, C-terminal domain"/>
    <property type="match status" value="1"/>
</dbReference>
<accession>A0A0E3Z221</accession>
<evidence type="ECO:0000256" key="1">
    <source>
        <dbReference type="SAM" id="SignalP"/>
    </source>
</evidence>
<evidence type="ECO:0008006" key="4">
    <source>
        <dbReference type="Google" id="ProtNLM"/>
    </source>
</evidence>
<dbReference type="AlphaFoldDB" id="A0A0E3Z221"/>
<dbReference type="RefSeq" id="WP_052632093.1">
    <property type="nucleotide sequence ID" value="NZ_CP011144.1"/>
</dbReference>
<name>A0A0E3Z221_9GAMM</name>
<dbReference type="SUPFAM" id="SSF101898">
    <property type="entry name" value="NHL repeat"/>
    <property type="match status" value="1"/>
</dbReference>